<evidence type="ECO:0000313" key="8">
    <source>
        <dbReference type="Proteomes" id="UP001178281"/>
    </source>
</evidence>
<evidence type="ECO:0000256" key="3">
    <source>
        <dbReference type="ARBA" id="ARBA00022801"/>
    </source>
</evidence>
<dbReference type="AlphaFoldDB" id="A0AA90NGL3"/>
<dbReference type="InterPro" id="IPR001940">
    <property type="entry name" value="Peptidase_S1C"/>
</dbReference>
<comment type="caution">
    <text evidence="7">The sequence shown here is derived from an EMBL/GenBank/DDBJ whole genome shotgun (WGS) entry which is preliminary data.</text>
</comment>
<dbReference type="Pfam" id="PF13180">
    <property type="entry name" value="PDZ_2"/>
    <property type="match status" value="1"/>
</dbReference>
<keyword evidence="3" id="KW-0378">Hydrolase</keyword>
<feature type="domain" description="PDZ" evidence="6">
    <location>
        <begin position="333"/>
        <end position="411"/>
    </location>
</feature>
<dbReference type="InterPro" id="IPR036034">
    <property type="entry name" value="PDZ_sf"/>
</dbReference>
<dbReference type="Proteomes" id="UP001178281">
    <property type="component" value="Unassembled WGS sequence"/>
</dbReference>
<dbReference type="Pfam" id="PF13365">
    <property type="entry name" value="Trypsin_2"/>
    <property type="match status" value="1"/>
</dbReference>
<dbReference type="InterPro" id="IPR043504">
    <property type="entry name" value="Peptidase_S1_PA_chymotrypsin"/>
</dbReference>
<dbReference type="Gene3D" id="2.30.42.10">
    <property type="match status" value="1"/>
</dbReference>
<feature type="region of interest" description="Disordered" evidence="4">
    <location>
        <begin position="1"/>
        <end position="65"/>
    </location>
</feature>
<reference evidence="7" key="1">
    <citation type="submission" date="2023-08" db="EMBL/GenBank/DDBJ databases">
        <title>The draft genome of Tsukamurella strandjordii strain 050030.</title>
        <authorList>
            <person name="Zhao F."/>
            <person name="Feng Y."/>
            <person name="Zong Z."/>
        </authorList>
    </citation>
    <scope>NUCLEOTIDE SEQUENCE</scope>
    <source>
        <strain evidence="7">050030</strain>
    </source>
</reference>
<keyword evidence="5" id="KW-0472">Membrane</keyword>
<feature type="compositionally biased region" description="Low complexity" evidence="4">
    <location>
        <begin position="21"/>
        <end position="65"/>
    </location>
</feature>
<evidence type="ECO:0000256" key="2">
    <source>
        <dbReference type="ARBA" id="ARBA00022670"/>
    </source>
</evidence>
<dbReference type="Gene3D" id="2.40.10.10">
    <property type="entry name" value="Trypsin-like serine proteases"/>
    <property type="match status" value="2"/>
</dbReference>
<protein>
    <submittedName>
        <fullName evidence="7">Trypsin-like peptidase domain-containing protein</fullName>
    </submittedName>
</protein>
<dbReference type="GO" id="GO:0006508">
    <property type="term" value="P:proteolysis"/>
    <property type="evidence" value="ECO:0007669"/>
    <property type="project" value="UniProtKB-KW"/>
</dbReference>
<feature type="compositionally biased region" description="Low complexity" evidence="4">
    <location>
        <begin position="1"/>
        <end position="13"/>
    </location>
</feature>
<dbReference type="InterPro" id="IPR009003">
    <property type="entry name" value="Peptidase_S1_PA"/>
</dbReference>
<comment type="similarity">
    <text evidence="1">Belongs to the peptidase S1C family.</text>
</comment>
<keyword evidence="5" id="KW-1133">Transmembrane helix</keyword>
<dbReference type="InterPro" id="IPR001478">
    <property type="entry name" value="PDZ"/>
</dbReference>
<organism evidence="7 8">
    <name type="scientific">Tsukamurella strandjordii</name>
    <dbReference type="NCBI Taxonomy" id="147577"/>
    <lineage>
        <taxon>Bacteria</taxon>
        <taxon>Bacillati</taxon>
        <taxon>Actinomycetota</taxon>
        <taxon>Actinomycetes</taxon>
        <taxon>Mycobacteriales</taxon>
        <taxon>Tsukamurellaceae</taxon>
        <taxon>Tsukamurella</taxon>
    </lineage>
</organism>
<proteinExistence type="inferred from homology"/>
<dbReference type="SUPFAM" id="SSF50494">
    <property type="entry name" value="Trypsin-like serine proteases"/>
    <property type="match status" value="1"/>
</dbReference>
<accession>A0AA90NGL3</accession>
<name>A0AA90NGL3_9ACTN</name>
<keyword evidence="8" id="KW-1185">Reference proteome</keyword>
<dbReference type="PANTHER" id="PTHR43343">
    <property type="entry name" value="PEPTIDASE S12"/>
    <property type="match status" value="1"/>
</dbReference>
<dbReference type="SUPFAM" id="SSF50156">
    <property type="entry name" value="PDZ domain-like"/>
    <property type="match status" value="1"/>
</dbReference>
<dbReference type="PRINTS" id="PR00834">
    <property type="entry name" value="PROTEASES2C"/>
</dbReference>
<dbReference type="InterPro" id="IPR051201">
    <property type="entry name" value="Chloro_Bact_Ser_Proteases"/>
</dbReference>
<keyword evidence="5" id="KW-0812">Transmembrane</keyword>
<evidence type="ECO:0000256" key="5">
    <source>
        <dbReference type="SAM" id="Phobius"/>
    </source>
</evidence>
<evidence type="ECO:0000313" key="7">
    <source>
        <dbReference type="EMBL" id="MDP0397961.1"/>
    </source>
</evidence>
<dbReference type="GO" id="GO:0004252">
    <property type="term" value="F:serine-type endopeptidase activity"/>
    <property type="evidence" value="ECO:0007669"/>
    <property type="project" value="InterPro"/>
</dbReference>
<evidence type="ECO:0000256" key="1">
    <source>
        <dbReference type="ARBA" id="ARBA00010541"/>
    </source>
</evidence>
<sequence>MTEGPQNPYQPGNTPGGQPGYPGQQPGQPAVPGQQPGYAPTQQYPYGPGQPGVGPVAVAPRPASSRPSVGALTAIGVAIALVASLLSVTGAYLVWGGGDAAKPGSSVSNSAPAPKGSVQEVAQTVIPTVVSIDNKAATTESSGSGVVISADGKIVTNNHVIAGTGAALTVTFSDGSTSSATVVGADPVTDLAVIQTSKRDLKPIVFGDSGKLAVGQDVVAVGAPLGLAGTVTNGIVSALNRPVATSGRDSDEATVVNSVQTDAAINPGNSGGALVDMQGQLVGVNSAIASLGASRSGGQQSGSIGLGFAIPSELVKRITQELISTRRATHAAVGVRVQQQQTSAAEPGAVVSDVSPTGAFGRAGIPQGARVTKIDSLQIADGIGLIGAVRSYPPGATVTITYVTQGSASPVTTQVTLDKLDR</sequence>
<evidence type="ECO:0000259" key="6">
    <source>
        <dbReference type="Pfam" id="PF13180"/>
    </source>
</evidence>
<dbReference type="EMBL" id="JAUTIX010000003">
    <property type="protein sequence ID" value="MDP0397961.1"/>
    <property type="molecule type" value="Genomic_DNA"/>
</dbReference>
<gene>
    <name evidence="7" type="ORF">Q7X28_08485</name>
</gene>
<feature type="transmembrane region" description="Helical" evidence="5">
    <location>
        <begin position="69"/>
        <end position="95"/>
    </location>
</feature>
<dbReference type="RefSeq" id="WP_305110998.1">
    <property type="nucleotide sequence ID" value="NZ_JAUTIX010000003.1"/>
</dbReference>
<dbReference type="PANTHER" id="PTHR43343:SF3">
    <property type="entry name" value="PROTEASE DO-LIKE 8, CHLOROPLASTIC"/>
    <property type="match status" value="1"/>
</dbReference>
<evidence type="ECO:0000256" key="4">
    <source>
        <dbReference type="SAM" id="MobiDB-lite"/>
    </source>
</evidence>
<keyword evidence="2" id="KW-0645">Protease</keyword>